<accession>A0A1M6HFD8</accession>
<evidence type="ECO:0000256" key="1">
    <source>
        <dbReference type="SAM" id="MobiDB-lite"/>
    </source>
</evidence>
<reference evidence="2 3" key="1">
    <citation type="submission" date="2016-11" db="EMBL/GenBank/DDBJ databases">
        <authorList>
            <person name="Jaros S."/>
            <person name="Januszkiewicz K."/>
            <person name="Wedrychowicz H."/>
        </authorList>
    </citation>
    <scope>NUCLEOTIDE SEQUENCE [LARGE SCALE GENOMIC DNA]</scope>
    <source>
        <strain evidence="2 3">CGMCC 4.5723</strain>
    </source>
</reference>
<name>A0A1M6HFD8_9ACTN</name>
<organism evidence="2 3">
    <name type="scientific">Nocardiopsis flavescens</name>
    <dbReference type="NCBI Taxonomy" id="758803"/>
    <lineage>
        <taxon>Bacteria</taxon>
        <taxon>Bacillati</taxon>
        <taxon>Actinomycetota</taxon>
        <taxon>Actinomycetes</taxon>
        <taxon>Streptosporangiales</taxon>
        <taxon>Nocardiopsidaceae</taxon>
        <taxon>Nocardiopsis</taxon>
    </lineage>
</organism>
<dbReference type="AntiFam" id="ANF00057">
    <property type="entry name" value="Translation of E. coli type CRISPR repeat"/>
</dbReference>
<sequence length="52" mass="5190">MGTIPARAGSTAELAHVLSAPGDHPRAGGEHRTTYQVQGVGAGPSPRGRGAQ</sequence>
<evidence type="ECO:0000313" key="2">
    <source>
        <dbReference type="EMBL" id="SHJ20938.1"/>
    </source>
</evidence>
<feature type="region of interest" description="Disordered" evidence="1">
    <location>
        <begin position="19"/>
        <end position="52"/>
    </location>
</feature>
<proteinExistence type="predicted"/>
<evidence type="ECO:0000313" key="3">
    <source>
        <dbReference type="Proteomes" id="UP000184452"/>
    </source>
</evidence>
<gene>
    <name evidence="2" type="ORF">SAMN05421803_104163</name>
</gene>
<keyword evidence="3" id="KW-1185">Reference proteome</keyword>
<dbReference type="EMBL" id="FQZK01000004">
    <property type="protein sequence ID" value="SHJ20938.1"/>
    <property type="molecule type" value="Genomic_DNA"/>
</dbReference>
<protein>
    <submittedName>
        <fullName evidence="2">Uncharacterized protein</fullName>
    </submittedName>
</protein>
<feature type="compositionally biased region" description="Basic and acidic residues" evidence="1">
    <location>
        <begin position="23"/>
        <end position="33"/>
    </location>
</feature>
<dbReference type="AlphaFoldDB" id="A0A1M6HFD8"/>
<dbReference type="AntiFam" id="ANF00006">
    <property type="entry name" value="Translation of CRISPR region"/>
</dbReference>
<dbReference type="Proteomes" id="UP000184452">
    <property type="component" value="Unassembled WGS sequence"/>
</dbReference>